<accession>A0A031LKF8</accession>
<dbReference type="Proteomes" id="UP000024332">
    <property type="component" value="Unassembled WGS sequence"/>
</dbReference>
<dbReference type="OrthoDB" id="31170at2157"/>
<sequence length="329" mass="37209">MVPWNFLYENPLSQNIISWVIFFYGVALPILLILWIIGLKGFMEITKYEKGKGFLYKMNPITKLMLSVVLMGVAAVTVWWIGAILTLGIILLYLTMNDGVRKFLYISLLTFTSIIGGMWSVAPFTPEATLELVFPDPAKYTTIWVWPSYFLFMGYEPQLTLQALIYGIQISFRITAVLSAALLLVLTTTTSDIFRMFTKLKIPQAMTFSVLVGVRTVPRIFSLLDTSVKMQFMRGLGYGKSRILYPVYYLYAGIVAIVPTIVYLFRGAKTLAISADTRGFRAYPGRTEMKTLGFCKYDYVAFGVMFLLIILAVLANVYGFGRTIPYVGY</sequence>
<evidence type="ECO:0000256" key="2">
    <source>
        <dbReference type="ARBA" id="ARBA00022692"/>
    </source>
</evidence>
<keyword evidence="2 5" id="KW-0812">Transmembrane</keyword>
<evidence type="ECO:0000256" key="3">
    <source>
        <dbReference type="ARBA" id="ARBA00022989"/>
    </source>
</evidence>
<evidence type="ECO:0000256" key="5">
    <source>
        <dbReference type="SAM" id="Phobius"/>
    </source>
</evidence>
<evidence type="ECO:0000313" key="6">
    <source>
        <dbReference type="EMBL" id="EZQ02041.1"/>
    </source>
</evidence>
<evidence type="ECO:0000256" key="4">
    <source>
        <dbReference type="ARBA" id="ARBA00023136"/>
    </source>
</evidence>
<organism evidence="6 7">
    <name type="scientific">Candidatus Acidianus copahuensis</name>
    <dbReference type="NCBI Taxonomy" id="1160895"/>
    <lineage>
        <taxon>Archaea</taxon>
        <taxon>Thermoproteota</taxon>
        <taxon>Thermoprotei</taxon>
        <taxon>Sulfolobales</taxon>
        <taxon>Sulfolobaceae</taxon>
        <taxon>Acidianus</taxon>
    </lineage>
</organism>
<name>A0A031LKF8_9CREN</name>
<feature type="transmembrane region" description="Helical" evidence="5">
    <location>
        <begin position="163"/>
        <end position="185"/>
    </location>
</feature>
<dbReference type="RefSeq" id="WP_048100425.1">
    <property type="nucleotide sequence ID" value="NZ_JFZT01000057.1"/>
</dbReference>
<keyword evidence="3 5" id="KW-1133">Transmembrane helix</keyword>
<keyword evidence="7" id="KW-1185">Reference proteome</keyword>
<feature type="transmembrane region" description="Helical" evidence="5">
    <location>
        <begin position="16"/>
        <end position="42"/>
    </location>
</feature>
<dbReference type="InterPro" id="IPR003339">
    <property type="entry name" value="ABC/ECF_trnsptr_transmembrane"/>
</dbReference>
<keyword evidence="4 5" id="KW-0472">Membrane</keyword>
<dbReference type="EMBL" id="JFZT01000057">
    <property type="protein sequence ID" value="EZQ02041.1"/>
    <property type="molecule type" value="Genomic_DNA"/>
</dbReference>
<feature type="transmembrane region" description="Helical" evidence="5">
    <location>
        <begin position="103"/>
        <end position="122"/>
    </location>
</feature>
<feature type="transmembrane region" description="Helical" evidence="5">
    <location>
        <begin position="78"/>
        <end position="96"/>
    </location>
</feature>
<gene>
    <name evidence="6" type="ORF">CM19_11255</name>
</gene>
<dbReference type="GO" id="GO:0005886">
    <property type="term" value="C:plasma membrane"/>
    <property type="evidence" value="ECO:0007669"/>
    <property type="project" value="TreeGrafter"/>
</dbReference>
<dbReference type="STRING" id="1160895.CM19_11255"/>
<dbReference type="Pfam" id="PF02361">
    <property type="entry name" value="CbiQ"/>
    <property type="match status" value="1"/>
</dbReference>
<feature type="transmembrane region" description="Helical" evidence="5">
    <location>
        <begin position="299"/>
        <end position="320"/>
    </location>
</feature>
<evidence type="ECO:0000313" key="7">
    <source>
        <dbReference type="Proteomes" id="UP000024332"/>
    </source>
</evidence>
<feature type="transmembrane region" description="Helical" evidence="5">
    <location>
        <begin position="243"/>
        <end position="265"/>
    </location>
</feature>
<dbReference type="PANTHER" id="PTHR33514:SF13">
    <property type="entry name" value="PROTEIN ABCI12, CHLOROPLASTIC"/>
    <property type="match status" value="1"/>
</dbReference>
<dbReference type="AlphaFoldDB" id="A0A031LKF8"/>
<comment type="caution">
    <text evidence="6">The sequence shown here is derived from an EMBL/GenBank/DDBJ whole genome shotgun (WGS) entry which is preliminary data.</text>
</comment>
<dbReference type="CDD" id="cd16914">
    <property type="entry name" value="EcfT"/>
    <property type="match status" value="1"/>
</dbReference>
<comment type="subcellular location">
    <subcellularLocation>
        <location evidence="1">Membrane</location>
        <topology evidence="1">Multi-pass membrane protein</topology>
    </subcellularLocation>
</comment>
<dbReference type="PANTHER" id="PTHR33514">
    <property type="entry name" value="PROTEIN ABCI12, CHLOROPLASTIC"/>
    <property type="match status" value="1"/>
</dbReference>
<protein>
    <submittedName>
        <fullName evidence="6">Cobalt ABC transporter</fullName>
    </submittedName>
</protein>
<proteinExistence type="predicted"/>
<reference evidence="6 7" key="1">
    <citation type="submission" date="2014-03" db="EMBL/GenBank/DDBJ databases">
        <title>Draft genome sequence of the novel thermoacidophilic archaea Acidianus copahuensis ALE1 strain, isolated from Copahue volcanic area in Neuquen Argentina.</title>
        <authorList>
            <person name="Urbieta M.S."/>
            <person name="Rascovan N."/>
            <person name="Castro C."/>
            <person name="Revale S."/>
            <person name="Giaveno M.A."/>
            <person name="Vazquez M.P."/>
            <person name="Donati E.R."/>
        </authorList>
    </citation>
    <scope>NUCLEOTIDE SEQUENCE [LARGE SCALE GENOMIC DNA]</scope>
    <source>
        <strain evidence="6 7">ALE1</strain>
    </source>
</reference>
<evidence type="ECO:0000256" key="1">
    <source>
        <dbReference type="ARBA" id="ARBA00004141"/>
    </source>
</evidence>